<proteinExistence type="predicted"/>
<keyword evidence="2" id="KW-1185">Reference proteome</keyword>
<dbReference type="PANTHER" id="PTHR30087:SF1">
    <property type="entry name" value="HYPOTHETICAL CYTOSOLIC PROTEIN"/>
    <property type="match status" value="1"/>
</dbReference>
<dbReference type="Proteomes" id="UP000007883">
    <property type="component" value="Chromosome"/>
</dbReference>
<evidence type="ECO:0000313" key="1">
    <source>
        <dbReference type="EMBL" id="BAL94623.1"/>
    </source>
</evidence>
<dbReference type="eggNOG" id="COG1683">
    <property type="taxonomic scope" value="Bacteria"/>
</dbReference>
<dbReference type="HOGENOM" id="CLU_076318_1_0_4"/>
<gene>
    <name evidence="1" type="ordered locus">RGE_12820</name>
</gene>
<dbReference type="PATRIC" id="fig|983917.3.peg.1250"/>
<dbReference type="EMBL" id="AP012320">
    <property type="protein sequence ID" value="BAL94623.1"/>
    <property type="molecule type" value="Genomic_DNA"/>
</dbReference>
<reference evidence="1 2" key="1">
    <citation type="journal article" date="2012" name="J. Bacteriol.">
        <title>Complete genome sequence of phototrophic betaproteobacterium Rubrivivax gelatinosus IL144.</title>
        <authorList>
            <person name="Nagashima S."/>
            <person name="Kamimura A."/>
            <person name="Shimizu T."/>
            <person name="Nakamura-isaki S."/>
            <person name="Aono E."/>
            <person name="Sakamoto K."/>
            <person name="Ichikawa N."/>
            <person name="Nakazawa H."/>
            <person name="Sekine M."/>
            <person name="Yamazaki S."/>
            <person name="Fujita N."/>
            <person name="Shimada K."/>
            <person name="Hanada S."/>
            <person name="Nagashima K.V.P."/>
        </authorList>
    </citation>
    <scope>NUCLEOTIDE SEQUENCE [LARGE SCALE GENOMIC DNA]</scope>
    <source>
        <strain evidence="2">NBRC 100245 / IL144</strain>
    </source>
</reference>
<dbReference type="PANTHER" id="PTHR30087">
    <property type="entry name" value="INNER MEMBRANE PROTEIN"/>
    <property type="match status" value="1"/>
</dbReference>
<evidence type="ECO:0000313" key="2">
    <source>
        <dbReference type="Proteomes" id="UP000007883"/>
    </source>
</evidence>
<dbReference type="RefSeq" id="WP_014427493.1">
    <property type="nucleotide sequence ID" value="NC_017075.1"/>
</dbReference>
<accession>I0HNN6</accession>
<dbReference type="InterPro" id="IPR007553">
    <property type="entry name" value="2-thiour_desulf"/>
</dbReference>
<dbReference type="Pfam" id="PF04463">
    <property type="entry name" value="2-thiour_desulf"/>
    <property type="match status" value="1"/>
</dbReference>
<organism evidence="1 2">
    <name type="scientific">Rubrivivax gelatinosus (strain NBRC 100245 / IL144)</name>
    <dbReference type="NCBI Taxonomy" id="983917"/>
    <lineage>
        <taxon>Bacteria</taxon>
        <taxon>Pseudomonadati</taxon>
        <taxon>Pseudomonadota</taxon>
        <taxon>Betaproteobacteria</taxon>
        <taxon>Burkholderiales</taxon>
        <taxon>Sphaerotilaceae</taxon>
        <taxon>Rubrivivax</taxon>
    </lineage>
</organism>
<sequence length="178" mass="18089">MAPARVLVSACLFGDAVRWDGGHKRLDAAVLRRWQAEGRVLGFCPECAAGLAVPRPPAEIEPGADAAAVLAGRARVLARDGRDLSAAFVAGAEAALRAAQAAGATVALLKDASPSCGSRCVHDGCFTGATVPGRGVAAERLAAAGLAVFADTEIEAADRWLRALDGGTIPPSQPAEPR</sequence>
<name>I0HNN6_RUBGI</name>
<dbReference type="KEGG" id="rge:RGE_12820"/>
<protein>
    <submittedName>
        <fullName evidence="1">Uncharacterized protein</fullName>
    </submittedName>
</protein>
<dbReference type="AlphaFoldDB" id="I0HNN6"/>
<dbReference type="STRING" id="983917.RGE_12820"/>